<organism evidence="2 3">
    <name type="scientific">Advenella incenata</name>
    <dbReference type="NCBI Taxonomy" id="267800"/>
    <lineage>
        <taxon>Bacteria</taxon>
        <taxon>Pseudomonadati</taxon>
        <taxon>Pseudomonadota</taxon>
        <taxon>Betaproteobacteria</taxon>
        <taxon>Burkholderiales</taxon>
        <taxon>Alcaligenaceae</taxon>
    </lineage>
</organism>
<feature type="domain" description="MaoC-like" evidence="1">
    <location>
        <begin position="26"/>
        <end position="85"/>
    </location>
</feature>
<protein>
    <submittedName>
        <fullName evidence="2">MaoC dehydratase-like protein</fullName>
    </submittedName>
</protein>
<dbReference type="EMBL" id="SHKO01000002">
    <property type="protein sequence ID" value="RZT94876.1"/>
    <property type="molecule type" value="Genomic_DNA"/>
</dbReference>
<evidence type="ECO:0000313" key="3">
    <source>
        <dbReference type="Proteomes" id="UP000293398"/>
    </source>
</evidence>
<gene>
    <name evidence="2" type="ORF">EV681_3310</name>
</gene>
<comment type="caution">
    <text evidence="2">The sequence shown here is derived from an EMBL/GenBank/DDBJ whole genome shotgun (WGS) entry which is preliminary data.</text>
</comment>
<dbReference type="SUPFAM" id="SSF54637">
    <property type="entry name" value="Thioesterase/thiol ester dehydrase-isomerase"/>
    <property type="match status" value="1"/>
</dbReference>
<evidence type="ECO:0000259" key="1">
    <source>
        <dbReference type="Pfam" id="PF01575"/>
    </source>
</evidence>
<name>A0A4Q7VFV2_9BURK</name>
<dbReference type="InterPro" id="IPR002539">
    <property type="entry name" value="MaoC-like_dom"/>
</dbReference>
<proteinExistence type="predicted"/>
<dbReference type="InterPro" id="IPR029069">
    <property type="entry name" value="HotDog_dom_sf"/>
</dbReference>
<evidence type="ECO:0000313" key="2">
    <source>
        <dbReference type="EMBL" id="RZT94876.1"/>
    </source>
</evidence>
<dbReference type="Proteomes" id="UP000293398">
    <property type="component" value="Unassembled WGS sequence"/>
</dbReference>
<reference evidence="2 3" key="1">
    <citation type="submission" date="2019-02" db="EMBL/GenBank/DDBJ databases">
        <title>Genomic Encyclopedia of Type Strains, Phase IV (KMG-IV): sequencing the most valuable type-strain genomes for metagenomic binning, comparative biology and taxonomic classification.</title>
        <authorList>
            <person name="Goeker M."/>
        </authorList>
    </citation>
    <scope>NUCLEOTIDE SEQUENCE [LARGE SCALE GENOMIC DNA]</scope>
    <source>
        <strain evidence="2 3">DSM 23814</strain>
    </source>
</reference>
<dbReference type="AlphaFoldDB" id="A0A4Q7VFV2"/>
<dbReference type="RefSeq" id="WP_165393078.1">
    <property type="nucleotide sequence ID" value="NZ_SHKO01000002.1"/>
</dbReference>
<dbReference type="Pfam" id="PF01575">
    <property type="entry name" value="MaoC_dehydratas"/>
    <property type="match status" value="1"/>
</dbReference>
<keyword evidence="3" id="KW-1185">Reference proteome</keyword>
<accession>A0A4Q7VFV2</accession>
<sequence>MAIKPESVWPIKRSLEDFATGDVVISSARTIEASHISGFAGLTFEFYSLHLDEAYAKATSFEGRIAHGPLTFSISSGRVYLSGYYGMAIQNM</sequence>
<dbReference type="Gene3D" id="3.10.129.10">
    <property type="entry name" value="Hotdog Thioesterase"/>
    <property type="match status" value="1"/>
</dbReference>